<sequence length="56" mass="6578">SIFLERYFTKYNSKINKTKRVCPVTIFKNPRGVSYGRFTKKPCKREALDFGLSKKS</sequence>
<dbReference type="EMBL" id="HACA01027463">
    <property type="protein sequence ID" value="CDW44824.1"/>
    <property type="molecule type" value="Transcribed_RNA"/>
</dbReference>
<proteinExistence type="predicted"/>
<feature type="non-terminal residue" evidence="1">
    <location>
        <position position="1"/>
    </location>
</feature>
<dbReference type="AlphaFoldDB" id="A0A0K2V2U4"/>
<reference evidence="1" key="1">
    <citation type="submission" date="2014-05" db="EMBL/GenBank/DDBJ databases">
        <authorList>
            <person name="Chronopoulou M."/>
        </authorList>
    </citation>
    <scope>NUCLEOTIDE SEQUENCE</scope>
    <source>
        <tissue evidence="1">Whole organism</tissue>
    </source>
</reference>
<evidence type="ECO:0000313" key="1">
    <source>
        <dbReference type="EMBL" id="CDW44824.1"/>
    </source>
</evidence>
<accession>A0A0K2V2U4</accession>
<name>A0A0K2V2U4_LEPSM</name>
<protein>
    <submittedName>
        <fullName evidence="1">Uncharacterized protein</fullName>
    </submittedName>
</protein>
<organism evidence="1">
    <name type="scientific">Lepeophtheirus salmonis</name>
    <name type="common">Salmon louse</name>
    <name type="synonym">Caligus salmonis</name>
    <dbReference type="NCBI Taxonomy" id="72036"/>
    <lineage>
        <taxon>Eukaryota</taxon>
        <taxon>Metazoa</taxon>
        <taxon>Ecdysozoa</taxon>
        <taxon>Arthropoda</taxon>
        <taxon>Crustacea</taxon>
        <taxon>Multicrustacea</taxon>
        <taxon>Hexanauplia</taxon>
        <taxon>Copepoda</taxon>
        <taxon>Siphonostomatoida</taxon>
        <taxon>Caligidae</taxon>
        <taxon>Lepeophtheirus</taxon>
    </lineage>
</organism>